<protein>
    <submittedName>
        <fullName evidence="1">Uncharacterized protein</fullName>
    </submittedName>
</protein>
<dbReference type="Gene3D" id="1.10.1330.10">
    <property type="entry name" value="Dockerin domain"/>
    <property type="match status" value="1"/>
</dbReference>
<organism evidence="1 2">
    <name type="scientific">Dyadobacter beijingensis</name>
    <dbReference type="NCBI Taxonomy" id="365489"/>
    <lineage>
        <taxon>Bacteria</taxon>
        <taxon>Pseudomonadati</taxon>
        <taxon>Bacteroidota</taxon>
        <taxon>Cytophagia</taxon>
        <taxon>Cytophagales</taxon>
        <taxon>Spirosomataceae</taxon>
        <taxon>Dyadobacter</taxon>
    </lineage>
</organism>
<sequence>MSNPIQSFSSGTVSYDFTTGVSQAANVLGDPVQMIQKNGVWCMQSGDLNSNQDMVVDGSDGAYFKSQFKAGLFDTYNPADTNMDGIVDGLDGSLFKTNFLLGLYSTIINY</sequence>
<dbReference type="SUPFAM" id="SSF63446">
    <property type="entry name" value="Type I dockerin domain"/>
    <property type="match status" value="1"/>
</dbReference>
<accession>A0ABQ2HRD3</accession>
<dbReference type="InterPro" id="IPR036439">
    <property type="entry name" value="Dockerin_dom_sf"/>
</dbReference>
<name>A0ABQ2HRD3_9BACT</name>
<reference evidence="2" key="1">
    <citation type="journal article" date="2019" name="Int. J. Syst. Evol. Microbiol.">
        <title>The Global Catalogue of Microorganisms (GCM) 10K type strain sequencing project: providing services to taxonomists for standard genome sequencing and annotation.</title>
        <authorList>
            <consortium name="The Broad Institute Genomics Platform"/>
            <consortium name="The Broad Institute Genome Sequencing Center for Infectious Disease"/>
            <person name="Wu L."/>
            <person name="Ma J."/>
        </authorList>
    </citation>
    <scope>NUCLEOTIDE SEQUENCE [LARGE SCALE GENOMIC DNA]</scope>
    <source>
        <strain evidence="2">CGMCC 1.6375</strain>
    </source>
</reference>
<evidence type="ECO:0000313" key="1">
    <source>
        <dbReference type="EMBL" id="GGM86951.1"/>
    </source>
</evidence>
<gene>
    <name evidence="1" type="ORF">GCM10010967_19170</name>
</gene>
<evidence type="ECO:0000313" key="2">
    <source>
        <dbReference type="Proteomes" id="UP000632339"/>
    </source>
</evidence>
<proteinExistence type="predicted"/>
<keyword evidence="2" id="KW-1185">Reference proteome</keyword>
<dbReference type="Proteomes" id="UP000632339">
    <property type="component" value="Unassembled WGS sequence"/>
</dbReference>
<comment type="caution">
    <text evidence="1">The sequence shown here is derived from an EMBL/GenBank/DDBJ whole genome shotgun (WGS) entry which is preliminary data.</text>
</comment>
<dbReference type="EMBL" id="BMLI01000001">
    <property type="protein sequence ID" value="GGM86951.1"/>
    <property type="molecule type" value="Genomic_DNA"/>
</dbReference>